<dbReference type="EMBL" id="JACHXJ010000003">
    <property type="protein sequence ID" value="MBB3129194.1"/>
    <property type="molecule type" value="Genomic_DNA"/>
</dbReference>
<name>A0A839TQC5_9BACL</name>
<dbReference type="SUPFAM" id="SSF56059">
    <property type="entry name" value="Glutathione synthetase ATP-binding domain-like"/>
    <property type="match status" value="1"/>
</dbReference>
<protein>
    <recommendedName>
        <fullName evidence="3">Endospore coat-associated protein</fullName>
    </recommendedName>
</protein>
<evidence type="ECO:0000313" key="1">
    <source>
        <dbReference type="EMBL" id="MBB3129194.1"/>
    </source>
</evidence>
<dbReference type="InterPro" id="IPR026838">
    <property type="entry name" value="YheC/D"/>
</dbReference>
<organism evidence="1 2">
    <name type="scientific">Paenibacillus rhizosphaerae</name>
    <dbReference type="NCBI Taxonomy" id="297318"/>
    <lineage>
        <taxon>Bacteria</taxon>
        <taxon>Bacillati</taxon>
        <taxon>Bacillota</taxon>
        <taxon>Bacilli</taxon>
        <taxon>Bacillales</taxon>
        <taxon>Paenibacillaceae</taxon>
        <taxon>Paenibacillus</taxon>
    </lineage>
</organism>
<accession>A0A839TQC5</accession>
<dbReference type="AlphaFoldDB" id="A0A839TQC5"/>
<dbReference type="Proteomes" id="UP000517523">
    <property type="component" value="Unassembled WGS sequence"/>
</dbReference>
<reference evidence="1 2" key="1">
    <citation type="submission" date="2020-08" db="EMBL/GenBank/DDBJ databases">
        <title>Genomic Encyclopedia of Type Strains, Phase III (KMG-III): the genomes of soil and plant-associated and newly described type strains.</title>
        <authorList>
            <person name="Whitman W."/>
        </authorList>
    </citation>
    <scope>NUCLEOTIDE SEQUENCE [LARGE SCALE GENOMIC DNA]</scope>
    <source>
        <strain evidence="1 2">CECT 5831</strain>
    </source>
</reference>
<dbReference type="Pfam" id="PF14398">
    <property type="entry name" value="ATPgrasp_YheCD"/>
    <property type="match status" value="1"/>
</dbReference>
<comment type="caution">
    <text evidence="1">The sequence shown here is derived from an EMBL/GenBank/DDBJ whole genome shotgun (WGS) entry which is preliminary data.</text>
</comment>
<proteinExistence type="predicted"/>
<evidence type="ECO:0000313" key="2">
    <source>
        <dbReference type="Proteomes" id="UP000517523"/>
    </source>
</evidence>
<gene>
    <name evidence="1" type="ORF">FHS19_003869</name>
</gene>
<evidence type="ECO:0008006" key="3">
    <source>
        <dbReference type="Google" id="ProtNLM"/>
    </source>
</evidence>
<sequence>MNIRSHTDNKPVVAILTMSDSHGYFRGNQSNFEDIVKTGQKMGFPVYVVTAKDLKLTEDRIKGFTLNEEETWEQQYFPLPQVIYNRIPQREDELRPAVRQKIKECMKHPSISLFNPHFFNKWHLFEWLRSSKATEHLVPKTKRFTNVSTLQKMLERYPCLYLKPESGKAGKGIMMLRYQRDKLLPYRLKVQHHRSSTTYKTRNLYRLWARIKSETGSARYIIQQGIELASVNNRHFDLRALLQKNNKGLWGVTGVGARMAGSKSITTHVPRGGTIEDPSKLLSDVFGSEMSAVILNRVRTTAIIIARQIEKASGYEHGEMSMDLGIDELGNIWFFEANAKPMKFDEPHIRKRSLKRIFQYSEYLSNQPKM</sequence>